<name>A0A9W6U8P6_9STRA</name>
<evidence type="ECO:0000313" key="2">
    <source>
        <dbReference type="EMBL" id="GMF31221.1"/>
    </source>
</evidence>
<feature type="compositionally biased region" description="Basic and acidic residues" evidence="1">
    <location>
        <begin position="398"/>
        <end position="408"/>
    </location>
</feature>
<keyword evidence="3" id="KW-1185">Reference proteome</keyword>
<organism evidence="2 3">
    <name type="scientific">Phytophthora lilii</name>
    <dbReference type="NCBI Taxonomy" id="2077276"/>
    <lineage>
        <taxon>Eukaryota</taxon>
        <taxon>Sar</taxon>
        <taxon>Stramenopiles</taxon>
        <taxon>Oomycota</taxon>
        <taxon>Peronosporomycetes</taxon>
        <taxon>Peronosporales</taxon>
        <taxon>Peronosporaceae</taxon>
        <taxon>Phytophthora</taxon>
    </lineage>
</organism>
<proteinExistence type="predicted"/>
<feature type="region of interest" description="Disordered" evidence="1">
    <location>
        <begin position="375"/>
        <end position="427"/>
    </location>
</feature>
<dbReference type="OrthoDB" id="100135at2759"/>
<protein>
    <submittedName>
        <fullName evidence="2">Unnamed protein product</fullName>
    </submittedName>
</protein>
<gene>
    <name evidence="2" type="ORF">Plil01_001335400</name>
</gene>
<dbReference type="Proteomes" id="UP001165083">
    <property type="component" value="Unassembled WGS sequence"/>
</dbReference>
<dbReference type="AlphaFoldDB" id="A0A9W6U8P6"/>
<comment type="caution">
    <text evidence="2">The sequence shown here is derived from an EMBL/GenBank/DDBJ whole genome shotgun (WGS) entry which is preliminary data.</text>
</comment>
<evidence type="ECO:0000313" key="3">
    <source>
        <dbReference type="Proteomes" id="UP001165083"/>
    </source>
</evidence>
<evidence type="ECO:0000256" key="1">
    <source>
        <dbReference type="SAM" id="MobiDB-lite"/>
    </source>
</evidence>
<sequence>MSKVNKSKTPSLDEIKNIITRDIRMGSEHDNLSDTTVNLYTRQLIKLYKAGVAKQQWSPDEFISNIHYPTKYDDASFQKTFKVQNSSIIALLMSIYTSKESLILTLNAMCKMVKNRFRDAFGYYNAIRKELSKQNKAEKLDNELTPEEEKKYISYEELMSVPGKAQKVLTETYGKVFLSRSEFEELAKAKRTEYLKLVFDYITLWLNVHYPLRLVWPSVLLAPEEGANYLQGNTLHLNDFKNVRLMGPQTIQLDSTTMSLIKSYLDFLTNTLGEQPSKLLWRIFNRQPGEYDYTNSSNSFSQVLSKLFVKYNGKPMSMNMIRHIAESHLIQSPAYAKLTNREKNDLHAKLLHSTMAANTSYNKIANRANAADVSFEPDNSYDEAPESPAKPAATPPSRPKDRRERIFHGDFTPTGSDKTLEIDIFET</sequence>
<accession>A0A9W6U8P6</accession>
<dbReference type="EMBL" id="BSXW01000890">
    <property type="protein sequence ID" value="GMF31221.1"/>
    <property type="molecule type" value="Genomic_DNA"/>
</dbReference>
<reference evidence="2" key="1">
    <citation type="submission" date="2023-04" db="EMBL/GenBank/DDBJ databases">
        <title>Phytophthora lilii NBRC 32176.</title>
        <authorList>
            <person name="Ichikawa N."/>
            <person name="Sato H."/>
            <person name="Tonouchi N."/>
        </authorList>
    </citation>
    <scope>NUCLEOTIDE SEQUENCE</scope>
    <source>
        <strain evidence="2">NBRC 32176</strain>
    </source>
</reference>